<evidence type="ECO:0000313" key="3">
    <source>
        <dbReference type="Proteomes" id="UP001168877"/>
    </source>
</evidence>
<organism evidence="2 3">
    <name type="scientific">Acer saccharum</name>
    <name type="common">Sugar maple</name>
    <dbReference type="NCBI Taxonomy" id="4024"/>
    <lineage>
        <taxon>Eukaryota</taxon>
        <taxon>Viridiplantae</taxon>
        <taxon>Streptophyta</taxon>
        <taxon>Embryophyta</taxon>
        <taxon>Tracheophyta</taxon>
        <taxon>Spermatophyta</taxon>
        <taxon>Magnoliopsida</taxon>
        <taxon>eudicotyledons</taxon>
        <taxon>Gunneridae</taxon>
        <taxon>Pentapetalae</taxon>
        <taxon>rosids</taxon>
        <taxon>malvids</taxon>
        <taxon>Sapindales</taxon>
        <taxon>Sapindaceae</taxon>
        <taxon>Hippocastanoideae</taxon>
        <taxon>Acereae</taxon>
        <taxon>Acer</taxon>
    </lineage>
</organism>
<protein>
    <recommendedName>
        <fullName evidence="4">Gag-pol polyprotein</fullName>
    </recommendedName>
</protein>
<accession>A0AA39VC20</accession>
<evidence type="ECO:0000256" key="1">
    <source>
        <dbReference type="SAM" id="MobiDB-lite"/>
    </source>
</evidence>
<feature type="region of interest" description="Disordered" evidence="1">
    <location>
        <begin position="1"/>
        <end position="21"/>
    </location>
</feature>
<dbReference type="Proteomes" id="UP001168877">
    <property type="component" value="Unassembled WGS sequence"/>
</dbReference>
<evidence type="ECO:0000313" key="2">
    <source>
        <dbReference type="EMBL" id="KAK0574661.1"/>
    </source>
</evidence>
<reference evidence="2" key="1">
    <citation type="journal article" date="2022" name="Plant J.">
        <title>Strategies of tolerance reflected in two North American maple genomes.</title>
        <authorList>
            <person name="McEvoy S.L."/>
            <person name="Sezen U.U."/>
            <person name="Trouern-Trend A."/>
            <person name="McMahon S.M."/>
            <person name="Schaberg P.G."/>
            <person name="Yang J."/>
            <person name="Wegrzyn J.L."/>
            <person name="Swenson N.G."/>
        </authorList>
    </citation>
    <scope>NUCLEOTIDE SEQUENCE</scope>
    <source>
        <strain evidence="2">NS2018</strain>
    </source>
</reference>
<proteinExistence type="predicted"/>
<evidence type="ECO:0008006" key="4">
    <source>
        <dbReference type="Google" id="ProtNLM"/>
    </source>
</evidence>
<reference evidence="2" key="2">
    <citation type="submission" date="2023-06" db="EMBL/GenBank/DDBJ databases">
        <authorList>
            <person name="Swenson N.G."/>
            <person name="Wegrzyn J.L."/>
            <person name="Mcevoy S.L."/>
        </authorList>
    </citation>
    <scope>NUCLEOTIDE SEQUENCE</scope>
    <source>
        <strain evidence="2">NS2018</strain>
        <tissue evidence="2">Leaf</tissue>
    </source>
</reference>
<sequence length="228" mass="26282">MAIEDGYSPPMMTPTGGGEEVLKPKAQWTQPEFELSKWNQKAWHALICAVDENQYKLIQNTKIAKEAWDILEVAHEGTEVVKDSKLQVLQTQFETLRMEENECFNDFEIRLMDIVNQSHQLGDPYSDRRIKQKIMRSLPERFESKVTALEENSDFKNMKPSEVIGRLLAYESRKAPSSSPPKKQKGIALRASKVEKEDKDDSDEDMALLMRKFKKFVKFEKKGHASKG</sequence>
<dbReference type="PANTHER" id="PTHR34676:SF17">
    <property type="entry name" value="OS06G0684500 PROTEIN"/>
    <property type="match status" value="1"/>
</dbReference>
<name>A0AA39VC20_ACESA</name>
<dbReference type="Pfam" id="PF14223">
    <property type="entry name" value="Retrotran_gag_2"/>
    <property type="match status" value="1"/>
</dbReference>
<dbReference type="AlphaFoldDB" id="A0AA39VC20"/>
<comment type="caution">
    <text evidence="2">The sequence shown here is derived from an EMBL/GenBank/DDBJ whole genome shotgun (WGS) entry which is preliminary data.</text>
</comment>
<dbReference type="EMBL" id="JAUESC010000387">
    <property type="protein sequence ID" value="KAK0574661.1"/>
    <property type="molecule type" value="Genomic_DNA"/>
</dbReference>
<feature type="region of interest" description="Disordered" evidence="1">
    <location>
        <begin position="172"/>
        <end position="203"/>
    </location>
</feature>
<gene>
    <name evidence="2" type="ORF">LWI29_026897</name>
</gene>
<dbReference type="PANTHER" id="PTHR34676">
    <property type="entry name" value="DUF4219 DOMAIN-CONTAINING PROTEIN-RELATED"/>
    <property type="match status" value="1"/>
</dbReference>
<keyword evidence="3" id="KW-1185">Reference proteome</keyword>